<dbReference type="Proteomes" id="UP001139311">
    <property type="component" value="Unassembled WGS sequence"/>
</dbReference>
<sequence length="145" mass="15374">MATTTTLGPDISGQNNAAPPVSSIITDNDLARFMAGRPATERAVDLMAFALAAEKRQAPSDETIDRFRQEAATALSEYAFRYMHNAVEQIRREAMAEQLSRLGRPPGFGTLLLANLLALAIAGLVAAWLVLHPATLAGLAGLLSG</sequence>
<dbReference type="RefSeq" id="WP_226605262.1">
    <property type="nucleotide sequence ID" value="NZ_JAJAQI010000005.1"/>
</dbReference>
<name>A0A9X1IC91_9PROT</name>
<evidence type="ECO:0000256" key="2">
    <source>
        <dbReference type="SAM" id="Phobius"/>
    </source>
</evidence>
<keyword evidence="2" id="KW-1133">Transmembrane helix</keyword>
<organism evidence="3 4">
    <name type="scientific">Roseicella aerolata</name>
    <dbReference type="NCBI Taxonomy" id="2883479"/>
    <lineage>
        <taxon>Bacteria</taxon>
        <taxon>Pseudomonadati</taxon>
        <taxon>Pseudomonadota</taxon>
        <taxon>Alphaproteobacteria</taxon>
        <taxon>Acetobacterales</taxon>
        <taxon>Roseomonadaceae</taxon>
        <taxon>Roseicella</taxon>
    </lineage>
</organism>
<comment type="caution">
    <text evidence="3">The sequence shown here is derived from an EMBL/GenBank/DDBJ whole genome shotgun (WGS) entry which is preliminary data.</text>
</comment>
<dbReference type="EMBL" id="JAJAQI010000005">
    <property type="protein sequence ID" value="MCB4821073.1"/>
    <property type="molecule type" value="Genomic_DNA"/>
</dbReference>
<feature type="transmembrane region" description="Helical" evidence="2">
    <location>
        <begin position="108"/>
        <end position="131"/>
    </location>
</feature>
<dbReference type="AlphaFoldDB" id="A0A9X1IC91"/>
<gene>
    <name evidence="3" type="ORF">LHA35_04925</name>
</gene>
<feature type="compositionally biased region" description="Polar residues" evidence="1">
    <location>
        <begin position="1"/>
        <end position="17"/>
    </location>
</feature>
<accession>A0A9X1IC91</accession>
<feature type="region of interest" description="Disordered" evidence="1">
    <location>
        <begin position="1"/>
        <end position="20"/>
    </location>
</feature>
<evidence type="ECO:0000313" key="4">
    <source>
        <dbReference type="Proteomes" id="UP001139311"/>
    </source>
</evidence>
<keyword evidence="2" id="KW-0812">Transmembrane</keyword>
<reference evidence="3" key="1">
    <citation type="submission" date="2021-10" db="EMBL/GenBank/DDBJ databases">
        <title>Roseicella aerolatum sp. nov., isolated from aerosols of e-waste dismantling site.</title>
        <authorList>
            <person name="Qin T."/>
        </authorList>
    </citation>
    <scope>NUCLEOTIDE SEQUENCE</scope>
    <source>
        <strain evidence="3">GB24</strain>
    </source>
</reference>
<keyword evidence="2" id="KW-0472">Membrane</keyword>
<protein>
    <submittedName>
        <fullName evidence="3">Uncharacterized protein</fullName>
    </submittedName>
</protein>
<evidence type="ECO:0000256" key="1">
    <source>
        <dbReference type="SAM" id="MobiDB-lite"/>
    </source>
</evidence>
<evidence type="ECO:0000313" key="3">
    <source>
        <dbReference type="EMBL" id="MCB4821073.1"/>
    </source>
</evidence>
<proteinExistence type="predicted"/>
<keyword evidence="4" id="KW-1185">Reference proteome</keyword>